<dbReference type="EMBL" id="FQXV01000035">
    <property type="protein sequence ID" value="SHI25144.1"/>
    <property type="molecule type" value="Genomic_DNA"/>
</dbReference>
<evidence type="ECO:0000313" key="2">
    <source>
        <dbReference type="Proteomes" id="UP000183995"/>
    </source>
</evidence>
<gene>
    <name evidence="1" type="ORF">SAMN02745823_03904</name>
</gene>
<dbReference type="Proteomes" id="UP000183995">
    <property type="component" value="Unassembled WGS sequence"/>
</dbReference>
<accession>A0A1M5ZLS7</accession>
<keyword evidence="2" id="KW-1185">Reference proteome</keyword>
<reference evidence="1 2" key="1">
    <citation type="submission" date="2016-11" db="EMBL/GenBank/DDBJ databases">
        <authorList>
            <person name="Jaros S."/>
            <person name="Januszkiewicz K."/>
            <person name="Wedrychowicz H."/>
        </authorList>
    </citation>
    <scope>NUCLEOTIDE SEQUENCE [LARGE SCALE GENOMIC DNA]</scope>
    <source>
        <strain evidence="1 2">DSM 10068</strain>
    </source>
</reference>
<organism evidence="1 2">
    <name type="scientific">Sporobacter termitidis DSM 10068</name>
    <dbReference type="NCBI Taxonomy" id="1123282"/>
    <lineage>
        <taxon>Bacteria</taxon>
        <taxon>Bacillati</taxon>
        <taxon>Bacillota</taxon>
        <taxon>Clostridia</taxon>
        <taxon>Eubacteriales</taxon>
        <taxon>Oscillospiraceae</taxon>
        <taxon>Sporobacter</taxon>
    </lineage>
</organism>
<evidence type="ECO:0000313" key="1">
    <source>
        <dbReference type="EMBL" id="SHI25144.1"/>
    </source>
</evidence>
<feature type="non-terminal residue" evidence="1">
    <location>
        <position position="41"/>
    </location>
</feature>
<protein>
    <submittedName>
        <fullName evidence="1">Uncharacterized protein</fullName>
    </submittedName>
</protein>
<proteinExistence type="predicted"/>
<dbReference type="AlphaFoldDB" id="A0A1M5ZLS7"/>
<sequence>MSYVTLNVIPVDKIGKVLRENIPVFGEYQDSLYSDRNVAEL</sequence>
<name>A0A1M5ZLS7_9FIRM</name>